<evidence type="ECO:0000313" key="3">
    <source>
        <dbReference type="Proteomes" id="UP000800040"/>
    </source>
</evidence>
<feature type="non-terminal residue" evidence="1">
    <location>
        <position position="1"/>
    </location>
</feature>
<dbReference type="Proteomes" id="UP000800040">
    <property type="component" value="Unassembled WGS sequence"/>
</dbReference>
<reference evidence="1" key="1">
    <citation type="submission" date="2020-01" db="EMBL/GenBank/DDBJ databases">
        <authorList>
            <consortium name="DOE Joint Genome Institute"/>
            <person name="Haridas S."/>
            <person name="Albert R."/>
            <person name="Binder M."/>
            <person name="Bloem J."/>
            <person name="Labutti K."/>
            <person name="Salamov A."/>
            <person name="Andreopoulos B."/>
            <person name="Baker S.E."/>
            <person name="Barry K."/>
            <person name="Bills G."/>
            <person name="Bluhm B.H."/>
            <person name="Cannon C."/>
            <person name="Castanera R."/>
            <person name="Culley D.E."/>
            <person name="Daum C."/>
            <person name="Ezra D."/>
            <person name="Gonzalez J.B."/>
            <person name="Henrissat B."/>
            <person name="Kuo A."/>
            <person name="Liang C."/>
            <person name="Lipzen A."/>
            <person name="Lutzoni F."/>
            <person name="Magnuson J."/>
            <person name="Mondo S."/>
            <person name="Nolan M."/>
            <person name="Ohm R."/>
            <person name="Pangilinan J."/>
            <person name="Park H.-J."/>
            <person name="Ramirez L."/>
            <person name="Alfaro M."/>
            <person name="Sun H."/>
            <person name="Tritt A."/>
            <person name="Yoshinaga Y."/>
            <person name="Zwiers L.-H."/>
            <person name="Turgeon B.G."/>
            <person name="Goodwin S.B."/>
            <person name="Spatafora J.W."/>
            <person name="Crous P.W."/>
            <person name="Grigoriev I.V."/>
        </authorList>
    </citation>
    <scope>NUCLEOTIDE SEQUENCE</scope>
    <source>
        <strain evidence="1">P77</strain>
    </source>
</reference>
<evidence type="ECO:0000313" key="2">
    <source>
        <dbReference type="EMBL" id="KAF1828941.1"/>
    </source>
</evidence>
<dbReference type="EMBL" id="ML975480">
    <property type="protein sequence ID" value="KAF1828941.1"/>
    <property type="molecule type" value="Genomic_DNA"/>
</dbReference>
<proteinExistence type="predicted"/>
<evidence type="ECO:0000313" key="1">
    <source>
        <dbReference type="EMBL" id="KAF1828113.1"/>
    </source>
</evidence>
<gene>
    <name evidence="2" type="ORF">BDW02DRAFT_511100</name>
    <name evidence="1" type="ORF">BDW02DRAFT_513223</name>
</gene>
<dbReference type="OrthoDB" id="3763505at2759"/>
<keyword evidence="3" id="KW-1185">Reference proteome</keyword>
<name>A0A6A5K3Y9_9PLEO</name>
<protein>
    <submittedName>
        <fullName evidence="1">Uncharacterized protein</fullName>
    </submittedName>
</protein>
<dbReference type="EMBL" id="ML975672">
    <property type="protein sequence ID" value="KAF1828113.1"/>
    <property type="molecule type" value="Genomic_DNA"/>
</dbReference>
<accession>A0A6A5K3Y9</accession>
<dbReference type="AlphaFoldDB" id="A0A6A5K3Y9"/>
<sequence length="93" mass="10183">RNAKTYNSGDSLVVTHLTTSPPVRCLSTAERTGSSVLIVLWSYVKGMAVSNSNIINCLHSKGDKSINLYRVTPAVLRLGSQLVKYNNNNLLTF</sequence>
<organism evidence="1 3">
    <name type="scientific">Decorospora gaudefroyi</name>
    <dbReference type="NCBI Taxonomy" id="184978"/>
    <lineage>
        <taxon>Eukaryota</taxon>
        <taxon>Fungi</taxon>
        <taxon>Dikarya</taxon>
        <taxon>Ascomycota</taxon>
        <taxon>Pezizomycotina</taxon>
        <taxon>Dothideomycetes</taxon>
        <taxon>Pleosporomycetidae</taxon>
        <taxon>Pleosporales</taxon>
        <taxon>Pleosporineae</taxon>
        <taxon>Pleosporaceae</taxon>
        <taxon>Decorospora</taxon>
    </lineage>
</organism>